<dbReference type="AlphaFoldDB" id="A0A1I2LWR1"/>
<evidence type="ECO:0000313" key="3">
    <source>
        <dbReference type="Proteomes" id="UP000199323"/>
    </source>
</evidence>
<keyword evidence="3" id="KW-1185">Reference proteome</keyword>
<reference evidence="2 3" key="1">
    <citation type="submission" date="2016-10" db="EMBL/GenBank/DDBJ databases">
        <authorList>
            <person name="de Groot N.N."/>
        </authorList>
    </citation>
    <scope>NUCLEOTIDE SEQUENCE [LARGE SCALE GENOMIC DNA]</scope>
    <source>
        <strain evidence="2 3">CGMCC 4.3510</strain>
    </source>
</reference>
<feature type="signal peptide" evidence="1">
    <location>
        <begin position="1"/>
        <end position="31"/>
    </location>
</feature>
<feature type="chain" id="PRO_5038617200" description="Secreted protein" evidence="1">
    <location>
        <begin position="32"/>
        <end position="131"/>
    </location>
</feature>
<sequence length="131" mass="13995">MKRTRLRLATVGAAFALAIGLVGTTAGSASANVAVGKLELCAWGNYQIYATMPNGTTTQIVSPGPCRTFDVPNTHSWEPIQLYGLYRTFYGTFKVGLPMFYNADQMGLGMGAHGTTDTGNNSYEVWVTSAS</sequence>
<protein>
    <recommendedName>
        <fullName evidence="4">Secreted protein</fullName>
    </recommendedName>
</protein>
<accession>A0A1I2LWR1</accession>
<organism evidence="2 3">
    <name type="scientific">Actinacidiphila alni</name>
    <dbReference type="NCBI Taxonomy" id="380248"/>
    <lineage>
        <taxon>Bacteria</taxon>
        <taxon>Bacillati</taxon>
        <taxon>Actinomycetota</taxon>
        <taxon>Actinomycetes</taxon>
        <taxon>Kitasatosporales</taxon>
        <taxon>Streptomycetaceae</taxon>
        <taxon>Actinacidiphila</taxon>
    </lineage>
</organism>
<dbReference type="Proteomes" id="UP000199323">
    <property type="component" value="Unassembled WGS sequence"/>
</dbReference>
<dbReference type="OrthoDB" id="3688289at2"/>
<evidence type="ECO:0008006" key="4">
    <source>
        <dbReference type="Google" id="ProtNLM"/>
    </source>
</evidence>
<dbReference type="RefSeq" id="WP_093717471.1">
    <property type="nucleotide sequence ID" value="NZ_FONG01000030.1"/>
</dbReference>
<evidence type="ECO:0000313" key="2">
    <source>
        <dbReference type="EMBL" id="SFF81927.1"/>
    </source>
</evidence>
<gene>
    <name evidence="2" type="ORF">SAMN05216251_13072</name>
</gene>
<name>A0A1I2LWR1_9ACTN</name>
<dbReference type="EMBL" id="FONG01000030">
    <property type="protein sequence ID" value="SFF81927.1"/>
    <property type="molecule type" value="Genomic_DNA"/>
</dbReference>
<keyword evidence="1" id="KW-0732">Signal</keyword>
<evidence type="ECO:0000256" key="1">
    <source>
        <dbReference type="SAM" id="SignalP"/>
    </source>
</evidence>
<proteinExistence type="predicted"/>